<dbReference type="InterPro" id="IPR036881">
    <property type="entry name" value="Glyco_hydro_3_C_sf"/>
</dbReference>
<accession>A0A4R0NIC4</accession>
<dbReference type="InterPro" id="IPR036962">
    <property type="entry name" value="Glyco_hydro_3_N_sf"/>
</dbReference>
<protein>
    <submittedName>
        <fullName evidence="6">Beta-glucosidase</fullName>
    </submittedName>
</protein>
<dbReference type="PRINTS" id="PR00133">
    <property type="entry name" value="GLHYDRLASE3"/>
</dbReference>
<keyword evidence="3" id="KW-0378">Hydrolase</keyword>
<dbReference type="GO" id="GO:0008422">
    <property type="term" value="F:beta-glucosidase activity"/>
    <property type="evidence" value="ECO:0007669"/>
    <property type="project" value="UniProtKB-ARBA"/>
</dbReference>
<evidence type="ECO:0000313" key="7">
    <source>
        <dbReference type="Proteomes" id="UP000291117"/>
    </source>
</evidence>
<dbReference type="InterPro" id="IPR001764">
    <property type="entry name" value="Glyco_hydro_3_N"/>
</dbReference>
<proteinExistence type="inferred from homology"/>
<dbReference type="SMART" id="SM01217">
    <property type="entry name" value="Fn3_like"/>
    <property type="match status" value="1"/>
</dbReference>
<dbReference type="FunFam" id="2.60.40.10:FF:000495">
    <property type="entry name" value="Periplasmic beta-glucosidase"/>
    <property type="match status" value="1"/>
</dbReference>
<dbReference type="Gene3D" id="3.40.50.1700">
    <property type="entry name" value="Glycoside hydrolase family 3 C-terminal domain"/>
    <property type="match status" value="1"/>
</dbReference>
<dbReference type="Gene3D" id="2.60.40.10">
    <property type="entry name" value="Immunoglobulins"/>
    <property type="match status" value="1"/>
</dbReference>
<keyword evidence="4" id="KW-1133">Transmembrane helix</keyword>
<comment type="similarity">
    <text evidence="1">Belongs to the glycosyl hydrolase 3 family.</text>
</comment>
<dbReference type="SUPFAM" id="SSF51445">
    <property type="entry name" value="(Trans)glycosidases"/>
    <property type="match status" value="1"/>
</dbReference>
<dbReference type="RefSeq" id="WP_131607557.1">
    <property type="nucleotide sequence ID" value="NZ_SJSM01000002.1"/>
</dbReference>
<keyword evidence="7" id="KW-1185">Reference proteome</keyword>
<dbReference type="AlphaFoldDB" id="A0A4R0NIC4"/>
<dbReference type="GO" id="GO:0031222">
    <property type="term" value="P:arabinan catabolic process"/>
    <property type="evidence" value="ECO:0007669"/>
    <property type="project" value="TreeGrafter"/>
</dbReference>
<keyword evidence="2" id="KW-0732">Signal</keyword>
<dbReference type="InterPro" id="IPR026891">
    <property type="entry name" value="Fn3-like"/>
</dbReference>
<dbReference type="Proteomes" id="UP000291117">
    <property type="component" value="Unassembled WGS sequence"/>
</dbReference>
<dbReference type="InterPro" id="IPR013783">
    <property type="entry name" value="Ig-like_fold"/>
</dbReference>
<evidence type="ECO:0000259" key="5">
    <source>
        <dbReference type="SMART" id="SM01217"/>
    </source>
</evidence>
<dbReference type="PANTHER" id="PTHR42721:SF3">
    <property type="entry name" value="BETA-D-XYLOSIDASE 5-RELATED"/>
    <property type="match status" value="1"/>
</dbReference>
<dbReference type="GO" id="GO:0046556">
    <property type="term" value="F:alpha-L-arabinofuranosidase activity"/>
    <property type="evidence" value="ECO:0007669"/>
    <property type="project" value="TreeGrafter"/>
</dbReference>
<dbReference type="InterPro" id="IPR002772">
    <property type="entry name" value="Glyco_hydro_3_C"/>
</dbReference>
<feature type="transmembrane region" description="Helical" evidence="4">
    <location>
        <begin position="6"/>
        <end position="23"/>
    </location>
</feature>
<evidence type="ECO:0000256" key="3">
    <source>
        <dbReference type="ARBA" id="ARBA00022801"/>
    </source>
</evidence>
<name>A0A4R0NIC4_9SPHI</name>
<dbReference type="Pfam" id="PF01915">
    <property type="entry name" value="Glyco_hydro_3_C"/>
    <property type="match status" value="1"/>
</dbReference>
<sequence>MNLKLIFYYLVFPFFVCSISAFAQKTNTSIYHKGWIDFDKNGRKDVFEDPLQPVEKRVQQLLSLMSLEEKTCQTATLYGYGRVLKDELPTPEWKHKIWKDGIANIDEHLNGLAYHPKSKTAYSYPFSKHAEAINQVQKWFIEETRLGIPVDFTNEGIHGLNHDRATPLPSPIAIGSTWNKALVYQAGAIAGREAKALGYTNVYAPILDPARDPRWGRVVECYGENPFHIAALGKEMVLGIQDQGVASTLKHYAVYSVPKGGRDGDARTDPHVAPREMYQLYLYPFMKVIKEAAPMGVMSSYNDWDGVPITGSHFFLTELLRQKFGFNGYVVSDSEAVEYIFTKHNVVSDYKGAVKQAVEAGLDVRTNFTNPDDYILPLRALVKEGQVSMKTLDERVASVLRVKFRLGLFDQPYVQDPKAADKVVHTQKDEEFAMEINRQAMVLLKNTGDLLPLDKHKLKNVLVTGPLATEENYATSRYGPSNNPVTSVFEGIKQYLKGHASVAYEKGCDIADANWPESEIIASPLTAEEQAGIEKAVSKAILADVIIAVVGEDEKRVGESLSRTGLGLPGRQLQLLQALYATGKPVVMVGINGQPLTINWENRYLPAILQAWFPGPQSGKVIAETLFGDNNPGGKLSVTFPKSVGQIEYNFPFKPASQAGQPSSGPNGYGKTSVNGALYPFGYGLSYTKFEYSNLRLDKDSIYAGADIHVSVDITNRGKLMGDEVVQLYVKDFVSSVTTYDFDLRGFERIRLNPGEKQTVNFVLKPDDLALLDKNMNWTVEPGKFKVMIGSSSEDIRLEKVFVVNN</sequence>
<keyword evidence="4" id="KW-0472">Membrane</keyword>
<evidence type="ECO:0000313" key="6">
    <source>
        <dbReference type="EMBL" id="TCC98574.1"/>
    </source>
</evidence>
<dbReference type="OrthoDB" id="9758670at2"/>
<dbReference type="PANTHER" id="PTHR42721">
    <property type="entry name" value="SUGAR HYDROLASE-RELATED"/>
    <property type="match status" value="1"/>
</dbReference>
<comment type="caution">
    <text evidence="6">The sequence shown here is derived from an EMBL/GenBank/DDBJ whole genome shotgun (WGS) entry which is preliminary data.</text>
</comment>
<keyword evidence="4" id="KW-0812">Transmembrane</keyword>
<evidence type="ECO:0000256" key="1">
    <source>
        <dbReference type="ARBA" id="ARBA00005336"/>
    </source>
</evidence>
<dbReference type="SUPFAM" id="SSF52279">
    <property type="entry name" value="Beta-D-glucan exohydrolase, C-terminal domain"/>
    <property type="match status" value="1"/>
</dbReference>
<reference evidence="6 7" key="1">
    <citation type="submission" date="2019-02" db="EMBL/GenBank/DDBJ databases">
        <title>Pedobacter sp. RP-3-8 sp. nov., isolated from Arctic soil.</title>
        <authorList>
            <person name="Dahal R.H."/>
        </authorList>
    </citation>
    <scope>NUCLEOTIDE SEQUENCE [LARGE SCALE GENOMIC DNA]</scope>
    <source>
        <strain evidence="6 7">RP-3-8</strain>
    </source>
</reference>
<evidence type="ECO:0000256" key="4">
    <source>
        <dbReference type="SAM" id="Phobius"/>
    </source>
</evidence>
<dbReference type="GO" id="GO:0009044">
    <property type="term" value="F:xylan 1,4-beta-xylosidase activity"/>
    <property type="evidence" value="ECO:0007669"/>
    <property type="project" value="InterPro"/>
</dbReference>
<dbReference type="Pfam" id="PF14310">
    <property type="entry name" value="Fn3-like"/>
    <property type="match status" value="1"/>
</dbReference>
<feature type="domain" description="Fibronectin type III-like" evidence="5">
    <location>
        <begin position="724"/>
        <end position="793"/>
    </location>
</feature>
<dbReference type="Gene3D" id="3.20.20.300">
    <property type="entry name" value="Glycoside hydrolase, family 3, N-terminal domain"/>
    <property type="match status" value="1"/>
</dbReference>
<gene>
    <name evidence="6" type="ORF">EZ444_04665</name>
</gene>
<evidence type="ECO:0000256" key="2">
    <source>
        <dbReference type="ARBA" id="ARBA00022729"/>
    </source>
</evidence>
<organism evidence="6 7">
    <name type="scientific">Pedobacter hiemivivus</name>
    <dbReference type="NCBI Taxonomy" id="2530454"/>
    <lineage>
        <taxon>Bacteria</taxon>
        <taxon>Pseudomonadati</taxon>
        <taxon>Bacteroidota</taxon>
        <taxon>Sphingobacteriia</taxon>
        <taxon>Sphingobacteriales</taxon>
        <taxon>Sphingobacteriaceae</taxon>
        <taxon>Pedobacter</taxon>
    </lineage>
</organism>
<dbReference type="Pfam" id="PF00933">
    <property type="entry name" value="Glyco_hydro_3"/>
    <property type="match status" value="1"/>
</dbReference>
<dbReference type="GO" id="GO:0045493">
    <property type="term" value="P:xylan catabolic process"/>
    <property type="evidence" value="ECO:0007669"/>
    <property type="project" value="InterPro"/>
</dbReference>
<dbReference type="EMBL" id="SJSM01000002">
    <property type="protein sequence ID" value="TCC98574.1"/>
    <property type="molecule type" value="Genomic_DNA"/>
</dbReference>
<dbReference type="InterPro" id="IPR017853">
    <property type="entry name" value="GH"/>
</dbReference>
<dbReference type="InterPro" id="IPR044993">
    <property type="entry name" value="BXL"/>
</dbReference>